<feature type="transmembrane region" description="Helical" evidence="7">
    <location>
        <begin position="361"/>
        <end position="377"/>
    </location>
</feature>
<feature type="transmembrane region" description="Helical" evidence="7">
    <location>
        <begin position="489"/>
        <end position="508"/>
    </location>
</feature>
<protein>
    <submittedName>
        <fullName evidence="8">Cleft lip and palate transmembrane 1</fullName>
    </submittedName>
</protein>
<dbReference type="Proteomes" id="UP000235786">
    <property type="component" value="Unassembled WGS sequence"/>
</dbReference>
<keyword evidence="3 7" id="KW-0812">Transmembrane</keyword>
<dbReference type="GO" id="GO:0012505">
    <property type="term" value="C:endomembrane system"/>
    <property type="evidence" value="ECO:0007669"/>
    <property type="project" value="TreeGrafter"/>
</dbReference>
<dbReference type="PANTHER" id="PTHR21347">
    <property type="entry name" value="CLEFT LIP AND PALATE ASSOCIATED TRANSMEMBRANE PROTEIN-RELATED"/>
    <property type="match status" value="1"/>
</dbReference>
<evidence type="ECO:0000256" key="2">
    <source>
        <dbReference type="ARBA" id="ARBA00009310"/>
    </source>
</evidence>
<feature type="region of interest" description="Disordered" evidence="6">
    <location>
        <begin position="1"/>
        <end position="20"/>
    </location>
</feature>
<dbReference type="InterPro" id="IPR008429">
    <property type="entry name" value="CLPTM1"/>
</dbReference>
<reference evidence="8 9" key="1">
    <citation type="submission" date="2016-04" db="EMBL/GenBank/DDBJ databases">
        <title>A degradative enzymes factory behind the ericoid mycorrhizal symbiosis.</title>
        <authorList>
            <consortium name="DOE Joint Genome Institute"/>
            <person name="Martino E."/>
            <person name="Morin E."/>
            <person name="Grelet G."/>
            <person name="Kuo A."/>
            <person name="Kohler A."/>
            <person name="Daghino S."/>
            <person name="Barry K."/>
            <person name="Choi C."/>
            <person name="Cichocki N."/>
            <person name="Clum A."/>
            <person name="Copeland A."/>
            <person name="Hainaut M."/>
            <person name="Haridas S."/>
            <person name="Labutti K."/>
            <person name="Lindquist E."/>
            <person name="Lipzen A."/>
            <person name="Khouja H.-R."/>
            <person name="Murat C."/>
            <person name="Ohm R."/>
            <person name="Olson A."/>
            <person name="Spatafora J."/>
            <person name="Veneault-Fourrey C."/>
            <person name="Henrissat B."/>
            <person name="Grigoriev I."/>
            <person name="Martin F."/>
            <person name="Perotto S."/>
        </authorList>
    </citation>
    <scope>NUCLEOTIDE SEQUENCE [LARGE SCALE GENOMIC DNA]</scope>
    <source>
        <strain evidence="8 9">F</strain>
    </source>
</reference>
<evidence type="ECO:0000256" key="5">
    <source>
        <dbReference type="ARBA" id="ARBA00023136"/>
    </source>
</evidence>
<dbReference type="STRING" id="1149755.A0A2J6RXG5"/>
<evidence type="ECO:0000313" key="8">
    <source>
        <dbReference type="EMBL" id="PMD43203.1"/>
    </source>
</evidence>
<evidence type="ECO:0000313" key="9">
    <source>
        <dbReference type="Proteomes" id="UP000235786"/>
    </source>
</evidence>
<comment type="subcellular location">
    <subcellularLocation>
        <location evidence="1">Membrane</location>
        <topology evidence="1">Multi-pass membrane protein</topology>
    </subcellularLocation>
</comment>
<sequence length="668" mass="74350">MPPQTGTVAPGAQPQDGGMSPMVKSAIQGLVMFFGIQFVMGKFMGSGKATTTTTTDASGTVVTVPANTAEIPPYYARPDHLDEGAVYNPLAQRIAPIWPLDSPLDITIVVSPTFVSEPLAKTPKERIVVDEVAFKLGDYKENRVIDTTFPVPKEVQNNGTLWAHFYIGLTGSKLDPSTPGYNPERAFHFIHPLTQYIAQKKIKKTKNLLAAVNETEEPEEVIPAGPIIKSHYHPNFTMSFIPDSGVMHYPSLQPAVRQYIHTEATGARDGTGQNGWYYPVLFVNTFWQLRTHMTTLNSTVTTLPLHINLNHLANWKFSLMASLDEGAKQTARTAAQGGSVPGGGDGSEFEMIKEVLIDTNIYLLGTTVVVSIFHMIFEMLAFKSDISHYRNKKNNVGISVRSILGNVFMQAVIFLYLLDNNENTSWMILFSQGMGIFIELWKITTVVNVRVRPAAPGALIPYRIAFEDKQVLTETEEKTKEYDAVAFKYLYMIAVPLLLAYAAYSLKYDTHKSWYSFVIATLVGSVYAYGFLMMVPSLYINYRLKSVAHMPARAMTYKFLNTFIDDLFAFTIKMPTLHRLATLRDDVIFFVYLYQSYKYKVDYTRVNEFGQGGGEDEVIAEEKAEVVELVEGTKGKDESTEVGKVGKVEDAAVKTTGSSKKGGATKRK</sequence>
<organism evidence="8 9">
    <name type="scientific">Hyaloscypha variabilis (strain UAMH 11265 / GT02V1 / F)</name>
    <name type="common">Meliniomyces variabilis</name>
    <dbReference type="NCBI Taxonomy" id="1149755"/>
    <lineage>
        <taxon>Eukaryota</taxon>
        <taxon>Fungi</taxon>
        <taxon>Dikarya</taxon>
        <taxon>Ascomycota</taxon>
        <taxon>Pezizomycotina</taxon>
        <taxon>Leotiomycetes</taxon>
        <taxon>Helotiales</taxon>
        <taxon>Hyaloscyphaceae</taxon>
        <taxon>Hyaloscypha</taxon>
        <taxon>Hyaloscypha variabilis</taxon>
    </lineage>
</organism>
<dbReference type="AlphaFoldDB" id="A0A2J6RXG5"/>
<evidence type="ECO:0000256" key="7">
    <source>
        <dbReference type="SAM" id="Phobius"/>
    </source>
</evidence>
<dbReference type="OrthoDB" id="378564at2759"/>
<evidence type="ECO:0000256" key="4">
    <source>
        <dbReference type="ARBA" id="ARBA00022989"/>
    </source>
</evidence>
<keyword evidence="4 7" id="KW-1133">Transmembrane helix</keyword>
<accession>A0A2J6RXG5</accession>
<evidence type="ECO:0000256" key="3">
    <source>
        <dbReference type="ARBA" id="ARBA00022692"/>
    </source>
</evidence>
<feature type="transmembrane region" description="Helical" evidence="7">
    <location>
        <begin position="398"/>
        <end position="418"/>
    </location>
</feature>
<keyword evidence="9" id="KW-1185">Reference proteome</keyword>
<dbReference type="PANTHER" id="PTHR21347:SF0">
    <property type="entry name" value="LIPID SCRAMBLASE CLPTM1L"/>
    <property type="match status" value="1"/>
</dbReference>
<evidence type="ECO:0000256" key="1">
    <source>
        <dbReference type="ARBA" id="ARBA00004141"/>
    </source>
</evidence>
<comment type="similarity">
    <text evidence="2">Belongs to the CLPTM1 family.</text>
</comment>
<gene>
    <name evidence="8" type="ORF">L207DRAFT_455083</name>
</gene>
<keyword evidence="5 7" id="KW-0472">Membrane</keyword>
<feature type="transmembrane region" description="Helical" evidence="7">
    <location>
        <begin position="514"/>
        <end position="540"/>
    </location>
</feature>
<dbReference type="EMBL" id="KZ613942">
    <property type="protein sequence ID" value="PMD43203.1"/>
    <property type="molecule type" value="Genomic_DNA"/>
</dbReference>
<name>A0A2J6RXG5_HYAVF</name>
<dbReference type="Pfam" id="PF05602">
    <property type="entry name" value="CLPTM1"/>
    <property type="match status" value="1"/>
</dbReference>
<evidence type="ECO:0000256" key="6">
    <source>
        <dbReference type="SAM" id="MobiDB-lite"/>
    </source>
</evidence>
<dbReference type="GO" id="GO:0016020">
    <property type="term" value="C:membrane"/>
    <property type="evidence" value="ECO:0007669"/>
    <property type="project" value="UniProtKB-SubCell"/>
</dbReference>
<proteinExistence type="inferred from homology"/>